<sequence>MLRVALTGPESTGKTTLSQKLAEHYHTAWVPEYAREYLETRQLGLSYTLADLEDIARGQLATEDAAVAAAERCRRPVVFCDTELLVIKVWAEHAFGHCPEWILQEIERRSYDLILLLGIDLPWEPDPLREHPHLRQYFYDLYRSELTERLSNFAEIGGTFERRLDQSCFLIDELLRSHGYVPAAQAAADPQS</sequence>
<dbReference type="InterPro" id="IPR027417">
    <property type="entry name" value="P-loop_NTPase"/>
</dbReference>
<gene>
    <name evidence="2" type="ORF">ASU33_04280</name>
</gene>
<feature type="domain" description="NadR/Ttd14 AAA" evidence="1">
    <location>
        <begin position="3"/>
        <end position="163"/>
    </location>
</feature>
<keyword evidence="3" id="KW-1185">Reference proteome</keyword>
<evidence type="ECO:0000259" key="1">
    <source>
        <dbReference type="Pfam" id="PF13521"/>
    </source>
</evidence>
<evidence type="ECO:0000313" key="2">
    <source>
        <dbReference type="EMBL" id="KUG06570.1"/>
    </source>
</evidence>
<comment type="caution">
    <text evidence="2">The sequence shown here is derived from an EMBL/GenBank/DDBJ whole genome shotgun (WGS) entry which is preliminary data.</text>
</comment>
<evidence type="ECO:0000313" key="3">
    <source>
        <dbReference type="Proteomes" id="UP000054223"/>
    </source>
</evidence>
<dbReference type="OrthoDB" id="9151999at2"/>
<dbReference type="Gene3D" id="3.40.50.300">
    <property type="entry name" value="P-loop containing nucleotide triphosphate hydrolases"/>
    <property type="match status" value="1"/>
</dbReference>
<organism evidence="2 3">
    <name type="scientific">Solirubrum puertoriconensis</name>
    <dbReference type="NCBI Taxonomy" id="1751427"/>
    <lineage>
        <taxon>Bacteria</taxon>
        <taxon>Pseudomonadati</taxon>
        <taxon>Bacteroidota</taxon>
        <taxon>Cytophagia</taxon>
        <taxon>Cytophagales</taxon>
    </lineage>
</organism>
<dbReference type="PANTHER" id="PTHR37512:SF1">
    <property type="entry name" value="NADR_TTD14 AAA DOMAIN-CONTAINING PROTEIN"/>
    <property type="match status" value="1"/>
</dbReference>
<protein>
    <submittedName>
        <fullName evidence="2">ATPase</fullName>
    </submittedName>
</protein>
<dbReference type="EMBL" id="LNAL01000008">
    <property type="protein sequence ID" value="KUG06570.1"/>
    <property type="molecule type" value="Genomic_DNA"/>
</dbReference>
<dbReference type="InterPro" id="IPR038727">
    <property type="entry name" value="NadR/Ttd14_AAA_dom"/>
</dbReference>
<dbReference type="AlphaFoldDB" id="A0A9X0HIL7"/>
<dbReference type="Pfam" id="PF13521">
    <property type="entry name" value="AAA_28"/>
    <property type="match status" value="1"/>
</dbReference>
<name>A0A9X0HIL7_SOLP1</name>
<dbReference type="SUPFAM" id="SSF52540">
    <property type="entry name" value="P-loop containing nucleoside triphosphate hydrolases"/>
    <property type="match status" value="1"/>
</dbReference>
<reference evidence="2 3" key="1">
    <citation type="submission" date="2015-11" db="EMBL/GenBank/DDBJ databases">
        <title>Solirubrum puertoriconensis gen. nov. an environmental bacteria isolated in Puerto Rico.</title>
        <authorList>
            <person name="Cuebas-Irizarry M.F."/>
            <person name="Montalvo-Rodriguez R."/>
        </authorList>
    </citation>
    <scope>NUCLEOTIDE SEQUENCE [LARGE SCALE GENOMIC DNA]</scope>
    <source>
        <strain evidence="2 3">MC1A</strain>
    </source>
</reference>
<dbReference type="RefSeq" id="WP_059072265.1">
    <property type="nucleotide sequence ID" value="NZ_LNAL01000008.1"/>
</dbReference>
<accession>A0A9X0HIL7</accession>
<dbReference type="Proteomes" id="UP000054223">
    <property type="component" value="Unassembled WGS sequence"/>
</dbReference>
<dbReference type="InterPro" id="IPR052735">
    <property type="entry name" value="NAD_biosynth-regulator"/>
</dbReference>
<proteinExistence type="predicted"/>
<dbReference type="PANTHER" id="PTHR37512">
    <property type="entry name" value="TRIFUNCTIONAL NAD BIOSYNTHESIS/REGULATOR PROTEIN NADR"/>
    <property type="match status" value="1"/>
</dbReference>